<feature type="compositionally biased region" description="Basic and acidic residues" evidence="1">
    <location>
        <begin position="1012"/>
        <end position="1022"/>
    </location>
</feature>
<feature type="region of interest" description="Disordered" evidence="1">
    <location>
        <begin position="15"/>
        <end position="40"/>
    </location>
</feature>
<feature type="compositionally biased region" description="Basic residues" evidence="1">
    <location>
        <begin position="548"/>
        <end position="558"/>
    </location>
</feature>
<proteinExistence type="predicted"/>
<feature type="region of interest" description="Disordered" evidence="1">
    <location>
        <begin position="1041"/>
        <end position="1071"/>
    </location>
</feature>
<feature type="compositionally biased region" description="Basic residues" evidence="1">
    <location>
        <begin position="603"/>
        <end position="613"/>
    </location>
</feature>
<feature type="region of interest" description="Disordered" evidence="1">
    <location>
        <begin position="146"/>
        <end position="193"/>
    </location>
</feature>
<feature type="compositionally biased region" description="Low complexity" evidence="1">
    <location>
        <begin position="508"/>
        <end position="523"/>
    </location>
</feature>
<evidence type="ECO:0000256" key="2">
    <source>
        <dbReference type="SAM" id="Phobius"/>
    </source>
</evidence>
<gene>
    <name evidence="3" type="ORF">Tci_000514</name>
</gene>
<feature type="region of interest" description="Disordered" evidence="1">
    <location>
        <begin position="1132"/>
        <end position="1152"/>
    </location>
</feature>
<accession>A0A699GMU0</accession>
<feature type="region of interest" description="Disordered" evidence="1">
    <location>
        <begin position="833"/>
        <end position="873"/>
    </location>
</feature>
<feature type="region of interest" description="Disordered" evidence="1">
    <location>
        <begin position="434"/>
        <end position="660"/>
    </location>
</feature>
<evidence type="ECO:0000313" key="3">
    <source>
        <dbReference type="EMBL" id="GEU28536.1"/>
    </source>
</evidence>
<keyword evidence="2" id="KW-0472">Membrane</keyword>
<feature type="compositionally biased region" description="Basic and acidic residues" evidence="1">
    <location>
        <begin position="568"/>
        <end position="586"/>
    </location>
</feature>
<dbReference type="EMBL" id="BKCJ010000008">
    <property type="protein sequence ID" value="GEU28536.1"/>
    <property type="molecule type" value="Genomic_DNA"/>
</dbReference>
<feature type="compositionally biased region" description="Basic residues" evidence="1">
    <location>
        <begin position="644"/>
        <end position="660"/>
    </location>
</feature>
<reference evidence="3" key="1">
    <citation type="journal article" date="2019" name="Sci. Rep.">
        <title>Draft genome of Tanacetum cinerariifolium, the natural source of mosquito coil.</title>
        <authorList>
            <person name="Yamashiro T."/>
            <person name="Shiraishi A."/>
            <person name="Satake H."/>
            <person name="Nakayama K."/>
        </authorList>
    </citation>
    <scope>NUCLEOTIDE SEQUENCE</scope>
</reference>
<feature type="transmembrane region" description="Helical" evidence="2">
    <location>
        <begin position="2203"/>
        <end position="2224"/>
    </location>
</feature>
<feature type="region of interest" description="Disordered" evidence="1">
    <location>
        <begin position="1216"/>
        <end position="1237"/>
    </location>
</feature>
<keyword evidence="2" id="KW-0812">Transmembrane</keyword>
<feature type="transmembrane region" description="Helical" evidence="2">
    <location>
        <begin position="2245"/>
        <end position="2265"/>
    </location>
</feature>
<organism evidence="3">
    <name type="scientific">Tanacetum cinerariifolium</name>
    <name type="common">Dalmatian daisy</name>
    <name type="synonym">Chrysanthemum cinerariifolium</name>
    <dbReference type="NCBI Taxonomy" id="118510"/>
    <lineage>
        <taxon>Eukaryota</taxon>
        <taxon>Viridiplantae</taxon>
        <taxon>Streptophyta</taxon>
        <taxon>Embryophyta</taxon>
        <taxon>Tracheophyta</taxon>
        <taxon>Spermatophyta</taxon>
        <taxon>Magnoliopsida</taxon>
        <taxon>eudicotyledons</taxon>
        <taxon>Gunneridae</taxon>
        <taxon>Pentapetalae</taxon>
        <taxon>asterids</taxon>
        <taxon>campanulids</taxon>
        <taxon>Asterales</taxon>
        <taxon>Asteraceae</taxon>
        <taxon>Asteroideae</taxon>
        <taxon>Anthemideae</taxon>
        <taxon>Anthemidinae</taxon>
        <taxon>Tanacetum</taxon>
    </lineage>
</organism>
<evidence type="ECO:0000256" key="1">
    <source>
        <dbReference type="SAM" id="MobiDB-lite"/>
    </source>
</evidence>
<feature type="compositionally biased region" description="Low complexity" evidence="1">
    <location>
        <begin position="1041"/>
        <end position="1051"/>
    </location>
</feature>
<feature type="compositionally biased region" description="Basic residues" evidence="1">
    <location>
        <begin position="162"/>
        <end position="175"/>
    </location>
</feature>
<protein>
    <submittedName>
        <fullName evidence="3">Uncharacterized protein</fullName>
    </submittedName>
</protein>
<feature type="compositionally biased region" description="Basic residues" evidence="1">
    <location>
        <begin position="445"/>
        <end position="459"/>
    </location>
</feature>
<comment type="caution">
    <text evidence="3">The sequence shown here is derived from an EMBL/GenBank/DDBJ whole genome shotgun (WGS) entry which is preliminary data.</text>
</comment>
<feature type="compositionally biased region" description="Basic residues" evidence="1">
    <location>
        <begin position="487"/>
        <end position="503"/>
    </location>
</feature>
<feature type="region of interest" description="Disordered" evidence="1">
    <location>
        <begin position="996"/>
        <end position="1022"/>
    </location>
</feature>
<feature type="compositionally biased region" description="Basic residues" evidence="1">
    <location>
        <begin position="524"/>
        <end position="539"/>
    </location>
</feature>
<sequence length="2287" mass="248097">MEPGAYLRRRCAQFSDRPDGARPGGAGRQRHVPLPGPDPLRQRRVHRCAAAAAGAALVEDVRPGGRGGVLPAVFRGACRSRVVRGRRHAGAGNRCNHRRIVAAVRTVRAAAVHRTPCRGPGDRNDRAVDRRSITLAASCLPAGRVRAARPQRRGQVDAAARAGRRCAGRQRRRVDRRPSAACGTGGGQAAPGVRAGRVARLSVHHGPRTAGVRGARQALHGLRAGARHRGTLRPGPAPGHAVRRHVAGYPEKADAGRCLDRRAGRAAARRTVERARCGRQCGAGRPAAGKERGGRGRSRMQVHARLVGQLHQVEQHVGQLVADAGARGVIEFGGGAGGQPLEVFHQFGHLHRQRHGQVLGRVERLPVARAGELAGEGAQVGQAVWRHHSLKDIHHAPHRHRSCRPYLDYPDRRLRRHRRARGWQRQNAFRLQQRCGAGQWQRGGRTARRRHGGGRHRHQRPDARDRARGRGAIGQGGRRQQPAAAAVHRRQRRRAAHPRRRQHAFHEPAAGDGHHAAPAQAGRQRLRAARRHGAERRRPRAEPERFAQRGRGRARRPLHGATQWFGRTGRDGPAERRHRGGIERLRAPAPGPAAGRNADARLARFRRRQRQRQRGPLAGAPERLGQRGPGPAHQSRGRTDHQRLRQHHGVRQRRAGGRQQRLRQHYLGGADGADARHRLVDGFRLAVIRERSHALGHGVDGVGGVHADVAHAIEIDVHPVRVQVLGVHLAHALGVEPQVFHLAGGGELAGAQVAQVQAVAGHAGDRGLPRAFHLHPAQRRQRDGHARIALARLLAALDVDLQFVVHHLGGQRAHERVVAADLDRLRPARLDGHGKRALGVDGDERRHRAHGFGGGHGHGGQGQGGSHDGGEQKAAHGIPFRITVFDKIDFTEARPRRRQICARWQKKSTSLHHVRHSFRDFRPTRRPTRRSARTLARRHRVPRRQRQLHGDVRLLPVRLLRQRHCRRLLPGRRRRGVADDDLHDLWRRLFDAAPGRHHPRRLCRPRGPPQGPDRHAGADGGRHAADRLRARLRHHRLPGAAAGTDRAPAAGLFGRRGTGRRVRVPGRNGHPGPQGVLCELAVGQPAGGHRGGCRAGLRPEPADGARASDRVGLAPAVLCRLHDRARAVRDPPLAAGDRGVQGAQAPPGIERDFPLDGRQLAPGHRGHDAGVDDHRVVLPDHRVHAHVRQVGAAPDDQRGAAGDAVRGRLQLRLAARDGQPVGPHRPPSLADRLHRAGDPDGLAGAALAGAGAQFYAHAGSGAMVVVPVRQLQRRHGGGAHRSDAGGSAHGGLLAGLQPGHCPLRRLYAGRGHGPDRGHRRQERAGLVAHVCRRVRAAGHADAAIEVDLLDQQIAAIGLDQARRQRRARGFQRRRRHLGRVELLHRVQVVHQQADGGCAHPHQHHLAVVRDVAGAAGGQQRQVEHPHEMVAPTGQRRIEHAEARRMAACRPLHPGKRHRLLDGASLERHQRAPRIKNRVIGTAVGQALHPHRLRACRRQCSGVAHRAEGLQQDRQHRLLHAGVAAKLAVAAGAGARGNHVLAAVLHDQRAAAPGAVGRRQQGGGQRQYIAGGVLRIGAGQHAAVGRDEVRVHVAARGHAAVQHVHQLGPGVEHDADAAHHGRLLVGMADRRMVDKSGRAVVQGGRRKRFGIVIEVAAQRAHAAERLGVELPAQRRLVARGGHDAPAAVVHEQARVHRVQAVDVRQHGAHGGRFIARRLGEAAPQLGGERPPAAVVGAFVQVAVQHIDQQLRRQLRFADASGQHGLIQILDRARKQRVAAFAGLGDLVEDGIELVHPGAGRVVVGGAGDLAVPDDALDGAGGARDRAHQLVQRRAECLRVRQQTLDQVLGHAAQRVGPVLAERQVQRHHQLRLPARGAGIALVAVGAEGAHQVFASAEHQRARGAVRVDRHLHAGRYPQRIGAADHAVVGVEQQHVGALRRIAVRREDGVHLLFEIEAQAQHPGRLARARMAHAVRVHERARFAGPQVGGAEGFEIAVGGQRLRQQRVAAPGHRRGHVGLHQYPAFQVEQQDFVVHGVLVAVGGEPLARGVEVVIVAGHEAAQVGIGGQKAHVGRALEQVAHQDVDRIARLRAQVGQHVAHFFLHQIGDQRLLQVRKSGARGHHGGQQQARLLRAVHLGGRLDKLPHLIEFAQRQLAARDVGNFPESGARCNMPPRATPDRWRGVAFSAVRAVRLLGAQAFLHEGLAVVAFLAGRIGITFFHFVLLGELGSGHLGRCRAQALLHERLALVAFFAGGFGIAGFHLALLGGRFGGNNRPAQRQHRAGYAYG</sequence>
<keyword evidence="2" id="KW-1133">Transmembrane helix</keyword>
<feature type="compositionally biased region" description="Gly residues" evidence="1">
    <location>
        <begin position="851"/>
        <end position="867"/>
    </location>
</feature>
<feature type="region of interest" description="Disordered" evidence="1">
    <location>
        <begin position="925"/>
        <end position="945"/>
    </location>
</feature>
<name>A0A699GMU0_TANCI</name>